<organism evidence="3 4">
    <name type="scientific">Trypanosoma theileri</name>
    <dbReference type="NCBI Taxonomy" id="67003"/>
    <lineage>
        <taxon>Eukaryota</taxon>
        <taxon>Discoba</taxon>
        <taxon>Euglenozoa</taxon>
        <taxon>Kinetoplastea</taxon>
        <taxon>Metakinetoplastina</taxon>
        <taxon>Trypanosomatida</taxon>
        <taxon>Trypanosomatidae</taxon>
        <taxon>Trypanosoma</taxon>
    </lineage>
</organism>
<dbReference type="AlphaFoldDB" id="A0A1X0NFV4"/>
<keyword evidence="4" id="KW-1185">Reference proteome</keyword>
<feature type="compositionally biased region" description="Basic and acidic residues" evidence="1">
    <location>
        <begin position="93"/>
        <end position="112"/>
    </location>
</feature>
<feature type="compositionally biased region" description="Low complexity" evidence="1">
    <location>
        <begin position="182"/>
        <end position="218"/>
    </location>
</feature>
<evidence type="ECO:0000256" key="1">
    <source>
        <dbReference type="SAM" id="MobiDB-lite"/>
    </source>
</evidence>
<reference evidence="3 4" key="1">
    <citation type="submission" date="2017-03" db="EMBL/GenBank/DDBJ databases">
        <title>An alternative strategy for trypanosome survival in the mammalian bloodstream revealed through genome and transcriptome analysis of the ubiquitous bovine parasite Trypanosoma (Megatrypanum) theileri.</title>
        <authorList>
            <person name="Kelly S."/>
            <person name="Ivens A."/>
            <person name="Mott A."/>
            <person name="O'Neill E."/>
            <person name="Emms D."/>
            <person name="Macleod O."/>
            <person name="Voorheis P."/>
            <person name="Matthews J."/>
            <person name="Matthews K."/>
            <person name="Carrington M."/>
        </authorList>
    </citation>
    <scope>NUCLEOTIDE SEQUENCE [LARGE SCALE GENOMIC DNA]</scope>
    <source>
        <strain evidence="3">Edinburgh</strain>
    </source>
</reference>
<dbReference type="VEuPathDB" id="TriTrypDB:TM35_000621080"/>
<gene>
    <name evidence="3" type="ORF">TM35_000621080</name>
</gene>
<evidence type="ECO:0000256" key="2">
    <source>
        <dbReference type="SAM" id="SignalP"/>
    </source>
</evidence>
<feature type="chain" id="PRO_5010858902" description="Mucin TcMUCII" evidence="2">
    <location>
        <begin position="22"/>
        <end position="268"/>
    </location>
</feature>
<accession>A0A1X0NFV4</accession>
<protein>
    <recommendedName>
        <fullName evidence="5">Mucin TcMUCII</fullName>
    </recommendedName>
</protein>
<name>A0A1X0NFV4_9TRYP</name>
<dbReference type="Proteomes" id="UP000192257">
    <property type="component" value="Unassembled WGS sequence"/>
</dbReference>
<keyword evidence="2" id="KW-0732">Signal</keyword>
<feature type="compositionally biased region" description="Polar residues" evidence="1">
    <location>
        <begin position="155"/>
        <end position="181"/>
    </location>
</feature>
<proteinExistence type="predicted"/>
<dbReference type="EMBL" id="NBCO01000062">
    <property type="protein sequence ID" value="ORC83634.1"/>
    <property type="molecule type" value="Genomic_DNA"/>
</dbReference>
<feature type="compositionally biased region" description="Low complexity" evidence="1">
    <location>
        <begin position="132"/>
        <end position="144"/>
    </location>
</feature>
<dbReference type="GeneID" id="39990774"/>
<sequence>MMMRPVVCLLVFLLSVASVYAEGNSQPGAADGLGGTVTVTSKTPCRTEGDARIFTALYSAEENCPLENSLIPRGSAAKGGQGGVQGQVQTDRTGVREDGAVSSDTQHREVPARDSISSSSSGAGQPSTQDGPTKPETTAPTTEAQSPELVDSKQNETQSESETAPDNSTVKPGDDSQNPSQATENTAATNTTATTGSEETNTTTLSSTENTTTEAPTTTPSPSPVPNAEISTIASTVKNKANVDSSISSVWVRVPLVIVVVLVSVTVY</sequence>
<feature type="signal peptide" evidence="2">
    <location>
        <begin position="1"/>
        <end position="21"/>
    </location>
</feature>
<dbReference type="RefSeq" id="XP_028877700.1">
    <property type="nucleotide sequence ID" value="XM_029030994.1"/>
</dbReference>
<comment type="caution">
    <text evidence="3">The sequence shown here is derived from an EMBL/GenBank/DDBJ whole genome shotgun (WGS) entry which is preliminary data.</text>
</comment>
<evidence type="ECO:0000313" key="4">
    <source>
        <dbReference type="Proteomes" id="UP000192257"/>
    </source>
</evidence>
<feature type="compositionally biased region" description="Polar residues" evidence="1">
    <location>
        <begin position="122"/>
        <end position="131"/>
    </location>
</feature>
<feature type="region of interest" description="Disordered" evidence="1">
    <location>
        <begin position="71"/>
        <end position="228"/>
    </location>
</feature>
<evidence type="ECO:0000313" key="3">
    <source>
        <dbReference type="EMBL" id="ORC83634.1"/>
    </source>
</evidence>
<evidence type="ECO:0008006" key="5">
    <source>
        <dbReference type="Google" id="ProtNLM"/>
    </source>
</evidence>